<name>A0ACB6ZTS9_THEGA</name>
<evidence type="ECO:0000313" key="2">
    <source>
        <dbReference type="Proteomes" id="UP000886501"/>
    </source>
</evidence>
<organism evidence="1 2">
    <name type="scientific">Thelephora ganbajun</name>
    <name type="common">Ganba fungus</name>
    <dbReference type="NCBI Taxonomy" id="370292"/>
    <lineage>
        <taxon>Eukaryota</taxon>
        <taxon>Fungi</taxon>
        <taxon>Dikarya</taxon>
        <taxon>Basidiomycota</taxon>
        <taxon>Agaricomycotina</taxon>
        <taxon>Agaricomycetes</taxon>
        <taxon>Thelephorales</taxon>
        <taxon>Thelephoraceae</taxon>
        <taxon>Thelephora</taxon>
    </lineage>
</organism>
<accession>A0ACB6ZTS9</accession>
<protein>
    <submittedName>
        <fullName evidence="1">Uncharacterized protein</fullName>
    </submittedName>
</protein>
<dbReference type="EMBL" id="MU117968">
    <property type="protein sequence ID" value="KAF9652516.1"/>
    <property type="molecule type" value="Genomic_DNA"/>
</dbReference>
<proteinExistence type="predicted"/>
<comment type="caution">
    <text evidence="1">The sequence shown here is derived from an EMBL/GenBank/DDBJ whole genome shotgun (WGS) entry which is preliminary data.</text>
</comment>
<reference evidence="1" key="1">
    <citation type="submission" date="2019-10" db="EMBL/GenBank/DDBJ databases">
        <authorList>
            <consortium name="DOE Joint Genome Institute"/>
            <person name="Kuo A."/>
            <person name="Miyauchi S."/>
            <person name="Kiss E."/>
            <person name="Drula E."/>
            <person name="Kohler A."/>
            <person name="Sanchez-Garcia M."/>
            <person name="Andreopoulos B."/>
            <person name="Barry K.W."/>
            <person name="Bonito G."/>
            <person name="Buee M."/>
            <person name="Carver A."/>
            <person name="Chen C."/>
            <person name="Cichocki N."/>
            <person name="Clum A."/>
            <person name="Culley D."/>
            <person name="Crous P.W."/>
            <person name="Fauchery L."/>
            <person name="Girlanda M."/>
            <person name="Hayes R."/>
            <person name="Keri Z."/>
            <person name="Labutti K."/>
            <person name="Lipzen A."/>
            <person name="Lombard V."/>
            <person name="Magnuson J."/>
            <person name="Maillard F."/>
            <person name="Morin E."/>
            <person name="Murat C."/>
            <person name="Nolan M."/>
            <person name="Ohm R."/>
            <person name="Pangilinan J."/>
            <person name="Pereira M."/>
            <person name="Perotto S."/>
            <person name="Peter M."/>
            <person name="Riley R."/>
            <person name="Sitrit Y."/>
            <person name="Stielow B."/>
            <person name="Szollosi G."/>
            <person name="Zifcakova L."/>
            <person name="Stursova M."/>
            <person name="Spatafora J.W."/>
            <person name="Tedersoo L."/>
            <person name="Vaario L.-M."/>
            <person name="Yamada A."/>
            <person name="Yan M."/>
            <person name="Wang P."/>
            <person name="Xu J."/>
            <person name="Bruns T."/>
            <person name="Baldrian P."/>
            <person name="Vilgalys R."/>
            <person name="Henrissat B."/>
            <person name="Grigoriev I.V."/>
            <person name="Hibbett D."/>
            <person name="Nagy L.G."/>
            <person name="Martin F.M."/>
        </authorList>
    </citation>
    <scope>NUCLEOTIDE SEQUENCE</scope>
    <source>
        <strain evidence="1">P2</strain>
    </source>
</reference>
<keyword evidence="2" id="KW-1185">Reference proteome</keyword>
<sequence>MTVVQNFQPMTRAKMAQLSLPDIRAYAKVTSTRTTQSVAATLTASACLLGIQSARQCY</sequence>
<dbReference type="Proteomes" id="UP000886501">
    <property type="component" value="Unassembled WGS sequence"/>
</dbReference>
<evidence type="ECO:0000313" key="1">
    <source>
        <dbReference type="EMBL" id="KAF9652516.1"/>
    </source>
</evidence>
<gene>
    <name evidence="1" type="ORF">BDM02DRAFT_3109057</name>
</gene>
<reference evidence="1" key="2">
    <citation type="journal article" date="2020" name="Nat. Commun.">
        <title>Large-scale genome sequencing of mycorrhizal fungi provides insights into the early evolution of symbiotic traits.</title>
        <authorList>
            <person name="Miyauchi S."/>
            <person name="Kiss E."/>
            <person name="Kuo A."/>
            <person name="Drula E."/>
            <person name="Kohler A."/>
            <person name="Sanchez-Garcia M."/>
            <person name="Morin E."/>
            <person name="Andreopoulos B."/>
            <person name="Barry K.W."/>
            <person name="Bonito G."/>
            <person name="Buee M."/>
            <person name="Carver A."/>
            <person name="Chen C."/>
            <person name="Cichocki N."/>
            <person name="Clum A."/>
            <person name="Culley D."/>
            <person name="Crous P.W."/>
            <person name="Fauchery L."/>
            <person name="Girlanda M."/>
            <person name="Hayes R.D."/>
            <person name="Keri Z."/>
            <person name="LaButti K."/>
            <person name="Lipzen A."/>
            <person name="Lombard V."/>
            <person name="Magnuson J."/>
            <person name="Maillard F."/>
            <person name="Murat C."/>
            <person name="Nolan M."/>
            <person name="Ohm R.A."/>
            <person name="Pangilinan J."/>
            <person name="Pereira M.F."/>
            <person name="Perotto S."/>
            <person name="Peter M."/>
            <person name="Pfister S."/>
            <person name="Riley R."/>
            <person name="Sitrit Y."/>
            <person name="Stielow J.B."/>
            <person name="Szollosi G."/>
            <person name="Zifcakova L."/>
            <person name="Stursova M."/>
            <person name="Spatafora J.W."/>
            <person name="Tedersoo L."/>
            <person name="Vaario L.M."/>
            <person name="Yamada A."/>
            <person name="Yan M."/>
            <person name="Wang P."/>
            <person name="Xu J."/>
            <person name="Bruns T."/>
            <person name="Baldrian P."/>
            <person name="Vilgalys R."/>
            <person name="Dunand C."/>
            <person name="Henrissat B."/>
            <person name="Grigoriev I.V."/>
            <person name="Hibbett D."/>
            <person name="Nagy L.G."/>
            <person name="Martin F.M."/>
        </authorList>
    </citation>
    <scope>NUCLEOTIDE SEQUENCE</scope>
    <source>
        <strain evidence="1">P2</strain>
    </source>
</reference>